<dbReference type="EMBL" id="JBHMEP010000001">
    <property type="protein sequence ID" value="MFB9134909.1"/>
    <property type="molecule type" value="Genomic_DNA"/>
</dbReference>
<dbReference type="InterPro" id="IPR021318">
    <property type="entry name" value="DUF2919"/>
</dbReference>
<evidence type="ECO:0000256" key="1">
    <source>
        <dbReference type="SAM" id="Phobius"/>
    </source>
</evidence>
<proteinExistence type="predicted"/>
<keyword evidence="3" id="KW-1185">Reference proteome</keyword>
<feature type="transmembrane region" description="Helical" evidence="1">
    <location>
        <begin position="117"/>
        <end position="137"/>
    </location>
</feature>
<protein>
    <submittedName>
        <fullName evidence="2">DUF2919 domain-containing protein</fullName>
    </submittedName>
</protein>
<keyword evidence="1" id="KW-0472">Membrane</keyword>
<feature type="transmembrane region" description="Helical" evidence="1">
    <location>
        <begin position="57"/>
        <end position="76"/>
    </location>
</feature>
<dbReference type="Pfam" id="PF11143">
    <property type="entry name" value="DUF2919"/>
    <property type="match status" value="1"/>
</dbReference>
<evidence type="ECO:0000313" key="2">
    <source>
        <dbReference type="EMBL" id="MFB9134909.1"/>
    </source>
</evidence>
<name>A0ABV5HL70_9VIBR</name>
<sequence length="152" mass="17516">MRYGLEQYDHHGFLKAPIWLWLGWLFLAKAWVVFVVAGASRQSGSDILAVVYADHRFLYLGLALGLPSLILMWLINLRKPDRLKLNRFVAMGRTITLFSIAAQWIQISYQVVLTHGAFHWSNALTLVILSWFAMYVYRSRTVADSLRTPKFA</sequence>
<reference evidence="2 3" key="1">
    <citation type="submission" date="2024-09" db="EMBL/GenBank/DDBJ databases">
        <authorList>
            <person name="Sun Q."/>
            <person name="Mori K."/>
        </authorList>
    </citation>
    <scope>NUCLEOTIDE SEQUENCE [LARGE SCALE GENOMIC DNA]</scope>
    <source>
        <strain evidence="2 3">CECT 8064</strain>
    </source>
</reference>
<evidence type="ECO:0000313" key="3">
    <source>
        <dbReference type="Proteomes" id="UP001589645"/>
    </source>
</evidence>
<dbReference type="Proteomes" id="UP001589645">
    <property type="component" value="Unassembled WGS sequence"/>
</dbReference>
<organism evidence="2 3">
    <name type="scientific">Vibrio olivae</name>
    <dbReference type="NCBI Taxonomy" id="1243002"/>
    <lineage>
        <taxon>Bacteria</taxon>
        <taxon>Pseudomonadati</taxon>
        <taxon>Pseudomonadota</taxon>
        <taxon>Gammaproteobacteria</taxon>
        <taxon>Vibrionales</taxon>
        <taxon>Vibrionaceae</taxon>
        <taxon>Vibrio</taxon>
    </lineage>
</organism>
<feature type="transmembrane region" description="Helical" evidence="1">
    <location>
        <begin position="88"/>
        <end position="105"/>
    </location>
</feature>
<keyword evidence="1" id="KW-1133">Transmembrane helix</keyword>
<feature type="transmembrane region" description="Helical" evidence="1">
    <location>
        <begin position="12"/>
        <end position="37"/>
    </location>
</feature>
<gene>
    <name evidence="2" type="ORF">ACFFUV_07930</name>
</gene>
<comment type="caution">
    <text evidence="2">The sequence shown here is derived from an EMBL/GenBank/DDBJ whole genome shotgun (WGS) entry which is preliminary data.</text>
</comment>
<accession>A0ABV5HL70</accession>
<keyword evidence="1" id="KW-0812">Transmembrane</keyword>
<dbReference type="RefSeq" id="WP_390191896.1">
    <property type="nucleotide sequence ID" value="NZ_JBHMEP010000001.1"/>
</dbReference>